<keyword evidence="5" id="KW-0256">Endoplasmic reticulum</keyword>
<dbReference type="PANTHER" id="PTHR20961">
    <property type="entry name" value="GLYCOSYLTRANSFERASE"/>
    <property type="match status" value="1"/>
</dbReference>
<evidence type="ECO:0000256" key="10">
    <source>
        <dbReference type="ARBA" id="ARBA00049432"/>
    </source>
</evidence>
<dbReference type="PANTHER" id="PTHR20961:SF148">
    <property type="entry name" value="EGF DOMAIN-SPECIFIC O-LINKED N-ACETYLGLUCOSAMINE TRANSFERASE"/>
    <property type="match status" value="1"/>
</dbReference>
<keyword evidence="3" id="KW-0808">Transferase</keyword>
<dbReference type="KEGG" id="btab:109039328"/>
<dbReference type="EC" id="2.4.1.255" evidence="1"/>
<keyword evidence="2" id="KW-0328">Glycosyltransferase</keyword>
<accession>A0A9P0ADJ4</accession>
<dbReference type="InterPro" id="IPR007657">
    <property type="entry name" value="Glycosyltransferase_61"/>
</dbReference>
<feature type="signal peptide" evidence="11">
    <location>
        <begin position="1"/>
        <end position="24"/>
    </location>
</feature>
<keyword evidence="6" id="KW-0325">Glycoprotein</keyword>
<gene>
    <name evidence="13" type="ORF">BEMITA_LOCUS8254</name>
</gene>
<dbReference type="GO" id="GO:0097363">
    <property type="term" value="F:protein O-acetylglucosaminyltransferase activity"/>
    <property type="evidence" value="ECO:0007669"/>
    <property type="project" value="UniProtKB-EC"/>
</dbReference>
<evidence type="ECO:0000313" key="14">
    <source>
        <dbReference type="Proteomes" id="UP001152759"/>
    </source>
</evidence>
<dbReference type="GO" id="GO:0005788">
    <property type="term" value="C:endoplasmic reticulum lumen"/>
    <property type="evidence" value="ECO:0007669"/>
    <property type="project" value="TreeGrafter"/>
</dbReference>
<reference evidence="13" key="1">
    <citation type="submission" date="2021-12" db="EMBL/GenBank/DDBJ databases">
        <authorList>
            <person name="King R."/>
        </authorList>
    </citation>
    <scope>NUCLEOTIDE SEQUENCE</scope>
</reference>
<sequence>MMKHNPDNLYLYLLLVFITSEGTAEDLTGFDFTTLNLSPEHVPYYLHQFPKVAELCSTSDSCPFKDAVGKQLCWGYEDTCVKDQQFSTPVCKGSHKGWVKSKEEQIESFYNQGDFGYVKEQRKEMKVLCDASKQTDSSLECSSYLRFCRGRNIMMNFTHLANRDEPIRYKMDVLHEGQIGGHCRLHEKELKEEVQHVSPLQSWAPELRFFTSLSQPPIESKHCDIVIDKPTVVMKIDATVNMYHHFCDFFNLYASQHVNASHPSMFSNELHVLIWESYQYHSVFSPTWDAFTRYPIWNLKTFKGKTVCFRNIVFPLLPRMIFGLYYNTPLMYGCEKSGLFKAFSQHILHRLQIPFHPRKNNQVRIAFLSRETTYRKVLNEDALLSSLRKNPRYFVQKVVFTHLTDFKTQLEVIRNSDVLIGMHGAGLTHLLFLPDWAAVFELYNCEDDRCYLDLARLRGLFYLTWQDVKKLKPQDQGHHPDGGAHAKFTNYEFDVPEFIKLVNICAKSVINNKEFQKITSTNHDEL</sequence>
<keyword evidence="14" id="KW-1185">Reference proteome</keyword>
<evidence type="ECO:0000256" key="2">
    <source>
        <dbReference type="ARBA" id="ARBA00022676"/>
    </source>
</evidence>
<dbReference type="AlphaFoldDB" id="A0A9P0ADJ4"/>
<evidence type="ECO:0000256" key="8">
    <source>
        <dbReference type="ARBA" id="ARBA00042574"/>
    </source>
</evidence>
<evidence type="ECO:0000256" key="4">
    <source>
        <dbReference type="ARBA" id="ARBA00022729"/>
    </source>
</evidence>
<evidence type="ECO:0000259" key="12">
    <source>
        <dbReference type="Pfam" id="PF04577"/>
    </source>
</evidence>
<comment type="catalytic activity">
    <reaction evidence="9">
        <text>L-seryl-[protein] + UDP-N-acetyl-alpha-D-glucosamine = 3-O-(N-acetyl-beta-D-glucosaminyl)-L-seryl-[protein] + UDP + H(+)</text>
        <dbReference type="Rhea" id="RHEA:48904"/>
        <dbReference type="Rhea" id="RHEA-COMP:9863"/>
        <dbReference type="Rhea" id="RHEA-COMP:12251"/>
        <dbReference type="ChEBI" id="CHEBI:15378"/>
        <dbReference type="ChEBI" id="CHEBI:29999"/>
        <dbReference type="ChEBI" id="CHEBI:57705"/>
        <dbReference type="ChEBI" id="CHEBI:58223"/>
        <dbReference type="ChEBI" id="CHEBI:90838"/>
        <dbReference type="EC" id="2.4.1.255"/>
    </reaction>
</comment>
<dbReference type="Pfam" id="PF04577">
    <property type="entry name" value="Glyco_transf_61"/>
    <property type="match status" value="1"/>
</dbReference>
<evidence type="ECO:0000256" key="1">
    <source>
        <dbReference type="ARBA" id="ARBA00011970"/>
    </source>
</evidence>
<feature type="domain" description="Glycosyltransferase 61 catalytic" evidence="12">
    <location>
        <begin position="306"/>
        <end position="439"/>
    </location>
</feature>
<protein>
    <recommendedName>
        <fullName evidence="7">EGF domain-specific O-linked N-acetylglucosamine transferase</fullName>
        <ecNumber evidence="1">2.4.1.255</ecNumber>
    </recommendedName>
    <alternativeName>
        <fullName evidence="8">Extracellular O-linked N-acetylglucosamine transferase</fullName>
    </alternativeName>
</protein>
<evidence type="ECO:0000256" key="3">
    <source>
        <dbReference type="ARBA" id="ARBA00022679"/>
    </source>
</evidence>
<dbReference type="EMBL" id="OU963865">
    <property type="protein sequence ID" value="CAH0389424.1"/>
    <property type="molecule type" value="Genomic_DNA"/>
</dbReference>
<organism evidence="13 14">
    <name type="scientific">Bemisia tabaci</name>
    <name type="common">Sweetpotato whitefly</name>
    <name type="synonym">Aleurodes tabaci</name>
    <dbReference type="NCBI Taxonomy" id="7038"/>
    <lineage>
        <taxon>Eukaryota</taxon>
        <taxon>Metazoa</taxon>
        <taxon>Ecdysozoa</taxon>
        <taxon>Arthropoda</taxon>
        <taxon>Hexapoda</taxon>
        <taxon>Insecta</taxon>
        <taxon>Pterygota</taxon>
        <taxon>Neoptera</taxon>
        <taxon>Paraneoptera</taxon>
        <taxon>Hemiptera</taxon>
        <taxon>Sternorrhyncha</taxon>
        <taxon>Aleyrodoidea</taxon>
        <taxon>Aleyrodidae</taxon>
        <taxon>Aleyrodinae</taxon>
        <taxon>Bemisia</taxon>
    </lineage>
</organism>
<evidence type="ECO:0000313" key="13">
    <source>
        <dbReference type="EMBL" id="CAH0389424.1"/>
    </source>
</evidence>
<proteinExistence type="predicted"/>
<feature type="chain" id="PRO_5040332841" description="EGF domain-specific O-linked N-acetylglucosamine transferase" evidence="11">
    <location>
        <begin position="25"/>
        <end position="526"/>
    </location>
</feature>
<evidence type="ECO:0000256" key="9">
    <source>
        <dbReference type="ARBA" id="ARBA00048317"/>
    </source>
</evidence>
<evidence type="ECO:0000256" key="6">
    <source>
        <dbReference type="ARBA" id="ARBA00023180"/>
    </source>
</evidence>
<name>A0A9P0ADJ4_BEMTA</name>
<dbReference type="InterPro" id="IPR049625">
    <property type="entry name" value="Glyco_transf_61_cat"/>
</dbReference>
<evidence type="ECO:0000256" key="5">
    <source>
        <dbReference type="ARBA" id="ARBA00022824"/>
    </source>
</evidence>
<keyword evidence="4 11" id="KW-0732">Signal</keyword>
<comment type="catalytic activity">
    <reaction evidence="10">
        <text>L-threonyl-[protein] + UDP-N-acetyl-alpha-D-glucosamine = 3-O-(N-acetyl-beta-D-glucosaminyl)-L-threonyl-[protein] + UDP + H(+)</text>
        <dbReference type="Rhea" id="RHEA:48908"/>
        <dbReference type="Rhea" id="RHEA-COMP:11060"/>
        <dbReference type="Rhea" id="RHEA-COMP:12252"/>
        <dbReference type="ChEBI" id="CHEBI:15378"/>
        <dbReference type="ChEBI" id="CHEBI:30013"/>
        <dbReference type="ChEBI" id="CHEBI:57705"/>
        <dbReference type="ChEBI" id="CHEBI:58223"/>
        <dbReference type="ChEBI" id="CHEBI:90840"/>
        <dbReference type="EC" id="2.4.1.255"/>
    </reaction>
</comment>
<evidence type="ECO:0000256" key="11">
    <source>
        <dbReference type="SAM" id="SignalP"/>
    </source>
</evidence>
<dbReference type="Proteomes" id="UP001152759">
    <property type="component" value="Chromosome 4"/>
</dbReference>
<evidence type="ECO:0000256" key="7">
    <source>
        <dbReference type="ARBA" id="ARBA00040944"/>
    </source>
</evidence>